<organism evidence="8 9">
    <name type="scientific">Ceratopteris richardii</name>
    <name type="common">Triangle waterfern</name>
    <dbReference type="NCBI Taxonomy" id="49495"/>
    <lineage>
        <taxon>Eukaryota</taxon>
        <taxon>Viridiplantae</taxon>
        <taxon>Streptophyta</taxon>
        <taxon>Embryophyta</taxon>
        <taxon>Tracheophyta</taxon>
        <taxon>Polypodiopsida</taxon>
        <taxon>Polypodiidae</taxon>
        <taxon>Polypodiales</taxon>
        <taxon>Pteridineae</taxon>
        <taxon>Pteridaceae</taxon>
        <taxon>Parkerioideae</taxon>
        <taxon>Ceratopteris</taxon>
    </lineage>
</organism>
<evidence type="ECO:0000256" key="3">
    <source>
        <dbReference type="ARBA" id="ARBA00013133"/>
    </source>
</evidence>
<comment type="caution">
    <text evidence="8">The sequence shown here is derived from an EMBL/GenBank/DDBJ whole genome shotgun (WGS) entry which is preliminary data.</text>
</comment>
<keyword evidence="5" id="KW-0560">Oxidoreductase</keyword>
<evidence type="ECO:0000256" key="6">
    <source>
        <dbReference type="ARBA" id="ARBA00023004"/>
    </source>
</evidence>
<dbReference type="GO" id="GO:0070483">
    <property type="term" value="P:detection of hypoxia"/>
    <property type="evidence" value="ECO:0007669"/>
    <property type="project" value="UniProtKB-ARBA"/>
</dbReference>
<dbReference type="Proteomes" id="UP000825935">
    <property type="component" value="Chromosome 24"/>
</dbReference>
<evidence type="ECO:0000313" key="8">
    <source>
        <dbReference type="EMBL" id="KAH7300128.1"/>
    </source>
</evidence>
<dbReference type="InterPro" id="IPR011051">
    <property type="entry name" value="RmlC_Cupin_sf"/>
</dbReference>
<comment type="similarity">
    <text evidence="2">Belongs to the cysteine dioxygenase family.</text>
</comment>
<dbReference type="PANTHER" id="PTHR22966:SF61">
    <property type="entry name" value="2-AMINOETHANETHIOL DIOXYGENASE"/>
    <property type="match status" value="1"/>
</dbReference>
<dbReference type="OrthoDB" id="271433at2759"/>
<dbReference type="Gene3D" id="2.60.120.10">
    <property type="entry name" value="Jelly Rolls"/>
    <property type="match status" value="1"/>
</dbReference>
<evidence type="ECO:0000256" key="1">
    <source>
        <dbReference type="ARBA" id="ARBA00001954"/>
    </source>
</evidence>
<keyword evidence="9" id="KW-1185">Reference proteome</keyword>
<evidence type="ECO:0000256" key="5">
    <source>
        <dbReference type="ARBA" id="ARBA00023002"/>
    </source>
</evidence>
<dbReference type="EC" id="1.13.11.20" evidence="3"/>
<dbReference type="CDD" id="cd20289">
    <property type="entry name" value="cupin_ADO"/>
    <property type="match status" value="1"/>
</dbReference>
<dbReference type="InterPro" id="IPR014710">
    <property type="entry name" value="RmlC-like_jellyroll"/>
</dbReference>
<dbReference type="Pfam" id="PF07847">
    <property type="entry name" value="PCO_ADO"/>
    <property type="match status" value="1"/>
</dbReference>
<reference evidence="8" key="1">
    <citation type="submission" date="2021-08" db="EMBL/GenBank/DDBJ databases">
        <title>WGS assembly of Ceratopteris richardii.</title>
        <authorList>
            <person name="Marchant D.B."/>
            <person name="Chen G."/>
            <person name="Jenkins J."/>
            <person name="Shu S."/>
            <person name="Leebens-Mack J."/>
            <person name="Grimwood J."/>
            <person name="Schmutz J."/>
            <person name="Soltis P."/>
            <person name="Soltis D."/>
            <person name="Chen Z.-H."/>
        </authorList>
    </citation>
    <scope>NUCLEOTIDE SEQUENCE</scope>
    <source>
        <strain evidence="8">Whitten #5841</strain>
        <tissue evidence="8">Leaf</tissue>
    </source>
</reference>
<gene>
    <name evidence="8" type="ORF">KP509_24G045600</name>
</gene>
<dbReference type="InterPro" id="IPR012864">
    <property type="entry name" value="PCO/ADO"/>
</dbReference>
<sequence length="263" mass="29216">MREESQSAPAVDESSVMMPEHAMAVQKLYESCRATFTRNAGSFPAQGLQRVRSILDSIKPSDVGLDENAPIQQNSRTNLLGRINGRRGKVSPAISYLHLYECNYFSMGIFCLPKSAVIPLHNHPGMTVMSKLLYGSMHVKAYDWVDHNDVSHPRLAKLVVDRTLTAPCESSILYPKSGGNMHVFTAITPCAVLDVLAPPYSAEDGRHCTYFRALPYASRTGRSLTEEQRKELSLHDLVWLEESRPPDDFVVTPAPYTGPTIIP</sequence>
<comment type="catalytic activity">
    <reaction evidence="7">
        <text>L-cysteine + O2 = 3-sulfino-L-alanine + H(+)</text>
        <dbReference type="Rhea" id="RHEA:20441"/>
        <dbReference type="ChEBI" id="CHEBI:15378"/>
        <dbReference type="ChEBI" id="CHEBI:15379"/>
        <dbReference type="ChEBI" id="CHEBI:35235"/>
        <dbReference type="ChEBI" id="CHEBI:61085"/>
        <dbReference type="EC" id="1.13.11.20"/>
    </reaction>
    <physiologicalReaction direction="left-to-right" evidence="7">
        <dbReference type="Rhea" id="RHEA:20442"/>
    </physiologicalReaction>
</comment>
<keyword evidence="4" id="KW-0479">Metal-binding</keyword>
<dbReference type="EMBL" id="CM035429">
    <property type="protein sequence ID" value="KAH7300128.1"/>
    <property type="molecule type" value="Genomic_DNA"/>
</dbReference>
<dbReference type="GO" id="GO:0046872">
    <property type="term" value="F:metal ion binding"/>
    <property type="evidence" value="ECO:0007669"/>
    <property type="project" value="UniProtKB-KW"/>
</dbReference>
<name>A0A8T2RXC3_CERRI</name>
<proteinExistence type="inferred from homology"/>
<evidence type="ECO:0000313" key="9">
    <source>
        <dbReference type="Proteomes" id="UP000825935"/>
    </source>
</evidence>
<protein>
    <recommendedName>
        <fullName evidence="3">cysteine dioxygenase</fullName>
        <ecNumber evidence="3">1.13.11.20</ecNumber>
    </recommendedName>
</protein>
<evidence type="ECO:0000256" key="7">
    <source>
        <dbReference type="ARBA" id="ARBA00024284"/>
    </source>
</evidence>
<dbReference type="PANTHER" id="PTHR22966">
    <property type="entry name" value="2-AMINOETHANETHIOL DIOXYGENASE"/>
    <property type="match status" value="1"/>
</dbReference>
<dbReference type="GO" id="GO:0017172">
    <property type="term" value="F:cysteine dioxygenase activity"/>
    <property type="evidence" value="ECO:0007669"/>
    <property type="project" value="UniProtKB-EC"/>
</dbReference>
<dbReference type="AlphaFoldDB" id="A0A8T2RXC3"/>
<comment type="cofactor">
    <cofactor evidence="1">
        <name>Fe(2+)</name>
        <dbReference type="ChEBI" id="CHEBI:29033"/>
    </cofactor>
</comment>
<accession>A0A8T2RXC3</accession>
<keyword evidence="6" id="KW-0408">Iron</keyword>
<dbReference type="SUPFAM" id="SSF51182">
    <property type="entry name" value="RmlC-like cupins"/>
    <property type="match status" value="1"/>
</dbReference>
<dbReference type="OMA" id="IARNWNN"/>
<evidence type="ECO:0000256" key="4">
    <source>
        <dbReference type="ARBA" id="ARBA00022723"/>
    </source>
</evidence>
<evidence type="ECO:0000256" key="2">
    <source>
        <dbReference type="ARBA" id="ARBA00006622"/>
    </source>
</evidence>